<evidence type="ECO:0000313" key="3">
    <source>
        <dbReference type="EMBL" id="EED34489.1"/>
    </source>
</evidence>
<dbReference type="Proteomes" id="UP000004699">
    <property type="component" value="Unassembled WGS sequence"/>
</dbReference>
<sequence length="134" mass="15598">MFRYLFRAASAWFLWRWLKTRWRGTLALIVIILLTSLLHDEYVEYVELTDNDELLIASYLVKWCINLIALGLYFVYSFRRTLAQPPAVKAPDKTIRPDGSDKRQTRQPAPKGDGFDAIRNKAHLGSKADKLLER</sequence>
<dbReference type="EMBL" id="DS999411">
    <property type="protein sequence ID" value="EED34489.1"/>
    <property type="molecule type" value="Genomic_DNA"/>
</dbReference>
<dbReference type="HOGENOM" id="CLU_1893649_0_0_6"/>
<proteinExistence type="predicted"/>
<feature type="transmembrane region" description="Helical" evidence="2">
    <location>
        <begin position="56"/>
        <end position="76"/>
    </location>
</feature>
<feature type="region of interest" description="Disordered" evidence="1">
    <location>
        <begin position="89"/>
        <end position="134"/>
    </location>
</feature>
<reference evidence="4" key="1">
    <citation type="journal article" date="2013" name="BMC Microbiol.">
        <title>Taxonomy and evolution of bacteriochlorophyll a-containing members of the OM60/NOR5 clade of marine gammaproteobacteria: description of Luminiphilus syltensis gen. nov., sp. nov., reclassification of Haliea rubra as Pseudohaliea rubra gen. nov., comb. nov., and emendation of Chromatocurvus halotolerans.</title>
        <authorList>
            <person name="Spring S."/>
            <person name="Riedel T."/>
            <person name="Sproer C."/>
            <person name="Yan S."/>
            <person name="Harder J."/>
            <person name="Fuchs B.M."/>
        </authorList>
    </citation>
    <scope>NUCLEOTIDE SEQUENCE [LARGE SCALE GENOMIC DNA]</scope>
    <source>
        <strain evidence="4">NOR51-B</strain>
    </source>
</reference>
<dbReference type="eggNOG" id="ENOG502ZDUA">
    <property type="taxonomic scope" value="Bacteria"/>
</dbReference>
<evidence type="ECO:0000256" key="1">
    <source>
        <dbReference type="SAM" id="MobiDB-lite"/>
    </source>
</evidence>
<name>B8KWP9_9GAMM</name>
<keyword evidence="2" id="KW-1133">Transmembrane helix</keyword>
<feature type="compositionally biased region" description="Basic and acidic residues" evidence="1">
    <location>
        <begin position="90"/>
        <end position="104"/>
    </location>
</feature>
<keyword evidence="4" id="KW-1185">Reference proteome</keyword>
<keyword evidence="2" id="KW-0812">Transmembrane</keyword>
<gene>
    <name evidence="3" type="ORF">NOR51B_426</name>
</gene>
<evidence type="ECO:0000256" key="2">
    <source>
        <dbReference type="SAM" id="Phobius"/>
    </source>
</evidence>
<dbReference type="RefSeq" id="WP_009019237.1">
    <property type="nucleotide sequence ID" value="NZ_DS999411.1"/>
</dbReference>
<evidence type="ECO:0000313" key="4">
    <source>
        <dbReference type="Proteomes" id="UP000004699"/>
    </source>
</evidence>
<organism evidence="3 4">
    <name type="scientific">Luminiphilus syltensis NOR5-1B</name>
    <dbReference type="NCBI Taxonomy" id="565045"/>
    <lineage>
        <taxon>Bacteria</taxon>
        <taxon>Pseudomonadati</taxon>
        <taxon>Pseudomonadota</taxon>
        <taxon>Gammaproteobacteria</taxon>
        <taxon>Cellvibrionales</taxon>
        <taxon>Halieaceae</taxon>
        <taxon>Luminiphilus</taxon>
    </lineage>
</organism>
<accession>B8KWP9</accession>
<keyword evidence="2" id="KW-0472">Membrane</keyword>
<dbReference type="OrthoDB" id="6388823at2"/>
<dbReference type="STRING" id="565045.NOR51B_426"/>
<dbReference type="AlphaFoldDB" id="B8KWP9"/>
<protein>
    <submittedName>
        <fullName evidence="3">Uncharacterized protein</fullName>
    </submittedName>
</protein>